<feature type="binding site" evidence="34">
    <location>
        <position position="274"/>
    </location>
    <ligand>
        <name>substrate</name>
    </ligand>
</feature>
<dbReference type="PIRSF" id="PIRSF005557">
    <property type="entry name" value="Sialyl_trans"/>
    <property type="match status" value="1"/>
</dbReference>
<feature type="binding site" evidence="34">
    <location>
        <position position="320"/>
    </location>
    <ligand>
        <name>substrate</name>
    </ligand>
</feature>
<keyword evidence="11" id="KW-1133">Transmembrane helix</keyword>
<gene>
    <name evidence="37 38 39 40 41 42" type="primary">ST3GAL1</name>
</gene>
<evidence type="ECO:0000256" key="14">
    <source>
        <dbReference type="ARBA" id="ARBA00023157"/>
    </source>
</evidence>
<evidence type="ECO:0000256" key="7">
    <source>
        <dbReference type="ARBA" id="ARBA00022676"/>
    </source>
</evidence>
<comment type="pathway">
    <text evidence="4">Glycolipid biosynthesis.</text>
</comment>
<evidence type="ECO:0000256" key="25">
    <source>
        <dbReference type="ARBA" id="ARBA00042682"/>
    </source>
</evidence>
<dbReference type="InterPro" id="IPR051757">
    <property type="entry name" value="Beta-gal_alpha2-3_sialyltrans"/>
</dbReference>
<keyword evidence="9" id="KW-0812">Transmembrane</keyword>
<dbReference type="RefSeq" id="XP_060057244.1">
    <property type="nucleotide sequence ID" value="XM_060201261.1"/>
</dbReference>
<dbReference type="GO" id="GO:0097503">
    <property type="term" value="P:sialylation"/>
    <property type="evidence" value="ECO:0007669"/>
    <property type="project" value="UniProtKB-ARBA"/>
</dbReference>
<evidence type="ECO:0000256" key="5">
    <source>
        <dbReference type="ARBA" id="ARBA00006003"/>
    </source>
</evidence>
<comment type="catalytic activity">
    <reaction evidence="16">
        <text>a beta-D-galactosyl-(1-&gt;3)-N-acetyl-alpha-D-galactosaminyl derivative + CMP-N-acetyl-beta-neuraminate = an N-acetyl-alpha-neuraminyl-(2-&gt;3)-beta-D-galactosyl-(1-&gt;3)-N-acetyl-alpha-D-galactosaminyl derivative + CMP + H(+)</text>
        <dbReference type="Rhea" id="RHEA:21616"/>
        <dbReference type="ChEBI" id="CHEBI:15378"/>
        <dbReference type="ChEBI" id="CHEBI:57812"/>
        <dbReference type="ChEBI" id="CHEBI:60377"/>
        <dbReference type="ChEBI" id="CHEBI:133470"/>
        <dbReference type="ChEBI" id="CHEBI:139596"/>
        <dbReference type="EC" id="2.4.3.4"/>
    </reaction>
    <physiologicalReaction direction="left-to-right" evidence="16">
        <dbReference type="Rhea" id="RHEA:21617"/>
    </physiologicalReaction>
</comment>
<evidence type="ECO:0000256" key="1">
    <source>
        <dbReference type="ARBA" id="ARBA00004447"/>
    </source>
</evidence>
<comment type="catalytic activity">
    <reaction evidence="29">
        <text>a ganglioside GM1 (d18:1(4E)) + CMP-N-acetyl-beta-neuraminate = a ganglioside GD1a (d18:1(4E)) + CMP + H(+)</text>
        <dbReference type="Rhea" id="RHEA:18021"/>
        <dbReference type="ChEBI" id="CHEBI:15378"/>
        <dbReference type="ChEBI" id="CHEBI:57812"/>
        <dbReference type="ChEBI" id="CHEBI:60377"/>
        <dbReference type="ChEBI" id="CHEBI:77709"/>
        <dbReference type="ChEBI" id="CHEBI:78445"/>
        <dbReference type="EC" id="2.4.3.2"/>
    </reaction>
    <physiologicalReaction direction="left-to-right" evidence="29">
        <dbReference type="Rhea" id="RHEA:18022"/>
    </physiologicalReaction>
</comment>
<dbReference type="EC" id="2.4.3.4" evidence="19"/>
<dbReference type="RefSeq" id="XP_060057238.1">
    <property type="nucleotide sequence ID" value="XM_060201255.1"/>
</dbReference>
<dbReference type="InParanoid" id="A0A1S2ZN62"/>
<dbReference type="AlphaFoldDB" id="A0A1S2ZN62"/>
<comment type="catalytic activity">
    <reaction evidence="31">
        <text>a 3-O-[beta-D-galactosyl-(1-&gt;3)-N-acetyl-alpha-D-galactosaminyl]-L-seryl-[protein] + CMP-N-acetyl-beta-neuraminate = 3-O-[N-acetyl-alpha-neuraminyl-(2-&gt;3)-beta-D-galactosyl-(1-&gt;3)-N-acetyl-alpha-D-galactosaminyl]-L-seryl-[protein] + CMP + H(+)</text>
        <dbReference type="Rhea" id="RHEA:56204"/>
        <dbReference type="Rhea" id="RHEA-COMP:13922"/>
        <dbReference type="Rhea" id="RHEA-COMP:14416"/>
        <dbReference type="ChEBI" id="CHEBI:15378"/>
        <dbReference type="ChEBI" id="CHEBI:57812"/>
        <dbReference type="ChEBI" id="CHEBI:60377"/>
        <dbReference type="ChEBI" id="CHEBI:137949"/>
        <dbReference type="ChEBI" id="CHEBI:139597"/>
    </reaction>
    <physiologicalReaction direction="left-to-right" evidence="31">
        <dbReference type="Rhea" id="RHEA:56205"/>
    </physiologicalReaction>
</comment>
<dbReference type="GO" id="GO:0003836">
    <property type="term" value="F:beta-galactoside (CMP) alpha-2,3-sialyltransferase activity"/>
    <property type="evidence" value="ECO:0007669"/>
    <property type="project" value="UniProtKB-EC"/>
</dbReference>
<dbReference type="eggNOG" id="KOG2692">
    <property type="taxonomic scope" value="Eukaryota"/>
</dbReference>
<feature type="binding site" evidence="34">
    <location>
        <position position="173"/>
    </location>
    <ligand>
        <name>substrate</name>
    </ligand>
</feature>
<keyword evidence="8" id="KW-0808">Transferase</keyword>
<dbReference type="RefSeq" id="XP_060057271.1">
    <property type="nucleotide sequence ID" value="XM_060201288.1"/>
</dbReference>
<keyword evidence="36" id="KW-1185">Reference proteome</keyword>
<dbReference type="GO" id="GO:0032580">
    <property type="term" value="C:Golgi cisterna membrane"/>
    <property type="evidence" value="ECO:0007669"/>
    <property type="project" value="UniProtKB-SubCell"/>
</dbReference>
<evidence type="ECO:0000256" key="6">
    <source>
        <dbReference type="ARBA" id="ARBA00022525"/>
    </source>
</evidence>
<dbReference type="RefSeq" id="XP_060057256.1">
    <property type="nucleotide sequence ID" value="XM_060201273.1"/>
</dbReference>
<keyword evidence="12" id="KW-0333">Golgi apparatus</keyword>
<evidence type="ECO:0000256" key="31">
    <source>
        <dbReference type="ARBA" id="ARBA00051453"/>
    </source>
</evidence>
<evidence type="ECO:0000256" key="18">
    <source>
        <dbReference type="ARBA" id="ARBA00039106"/>
    </source>
</evidence>
<dbReference type="PANTHER" id="PTHR46032">
    <property type="entry name" value="ALPHA-2,3-SIALYLTRANSFERASE ST3GAL I ISOFORM X1"/>
    <property type="match status" value="1"/>
</dbReference>
<dbReference type="EC" id="2.4.3.2" evidence="18"/>
<evidence type="ECO:0000313" key="39">
    <source>
        <dbReference type="RefSeq" id="XP_060057244.1"/>
    </source>
</evidence>
<dbReference type="GeneID" id="103112464"/>
<comment type="pathway">
    <text evidence="3">Protein modification; protein glycosylation.</text>
</comment>
<evidence type="ECO:0000256" key="33">
    <source>
        <dbReference type="ARBA" id="ARBA00052630"/>
    </source>
</evidence>
<evidence type="ECO:0000256" key="15">
    <source>
        <dbReference type="ARBA" id="ARBA00023180"/>
    </source>
</evidence>
<sequence length="344" mass="39522">MATIRKRVLKLLTLLVLLIFLTSFFLNFSHTVVTSSWFPKQFVLGFSENLKRFMKYSHRPCTCSRVCVEQRRVSRWFDRRFNQSVQPLLTERNSLLGEDIYRWWLKLQGEKQPTDLNDTIKELFQVVPGNVDPFLEKKAMGCRRCAVVGNSGNLRNSWYGSQIDKHDFVLRMNKAPTIGFEADVGSKTTHHLVYPESFRELRENVSMILVPFKTLDLEWVVSATTGTGTISHTYIPVPAKIKVKPNKILIYHPAFIKYVFDSWLEGHGRYPSTGILSVILSLHICDEVDLYGFGADGKGNWHHYWENNPSAGAFRKTGVHDGDFESNVTSILASIDKIRIFKGR</sequence>
<evidence type="ECO:0000256" key="10">
    <source>
        <dbReference type="ARBA" id="ARBA00022968"/>
    </source>
</evidence>
<evidence type="ECO:0000256" key="32">
    <source>
        <dbReference type="ARBA" id="ARBA00052455"/>
    </source>
</evidence>
<comment type="catalytic activity">
    <reaction evidence="32">
        <text>a 3-O-[beta-D-galactosyl-(1-&gt;3)-N-acetyl-alpha-D-galactosaminyl]-L-threonyl-[protein] + CMP-N-acetyl-beta-neuraminate = a 3-O-[N-acetyl-alpha-neuraminyl-(2-&gt;3)-beta-D-galactosyl-(1-&gt;3)-N-acetyl-alpha-D-galactosaminyl]-L-threonyl-[protein] + CMP + H(+)</text>
        <dbReference type="Rhea" id="RHEA:56208"/>
        <dbReference type="Rhea" id="RHEA-COMP:13923"/>
        <dbReference type="Rhea" id="RHEA-COMP:14417"/>
        <dbReference type="ChEBI" id="CHEBI:15378"/>
        <dbReference type="ChEBI" id="CHEBI:57812"/>
        <dbReference type="ChEBI" id="CHEBI:60377"/>
        <dbReference type="ChEBI" id="CHEBI:137950"/>
        <dbReference type="ChEBI" id="CHEBI:139598"/>
    </reaction>
    <physiologicalReaction direction="left-to-right" evidence="32">
        <dbReference type="Rhea" id="RHEA:56209"/>
    </physiologicalReaction>
</comment>
<evidence type="ECO:0000256" key="21">
    <source>
        <dbReference type="ARBA" id="ARBA00041507"/>
    </source>
</evidence>
<evidence type="ECO:0000256" key="17">
    <source>
        <dbReference type="ARBA" id="ARBA00037848"/>
    </source>
</evidence>
<dbReference type="InterPro" id="IPR038578">
    <property type="entry name" value="GT29-like_sf"/>
</dbReference>
<dbReference type="InterPro" id="IPR001675">
    <property type="entry name" value="Glyco_trans_29"/>
</dbReference>
<evidence type="ECO:0000256" key="28">
    <source>
        <dbReference type="ARBA" id="ARBA00043673"/>
    </source>
</evidence>
<evidence type="ECO:0000256" key="29">
    <source>
        <dbReference type="ARBA" id="ARBA00043773"/>
    </source>
</evidence>
<evidence type="ECO:0000256" key="20">
    <source>
        <dbReference type="ARBA" id="ARBA00040101"/>
    </source>
</evidence>
<feature type="binding site" evidence="34">
    <location>
        <position position="150"/>
    </location>
    <ligand>
        <name>substrate</name>
    </ligand>
</feature>
<evidence type="ECO:0000313" key="37">
    <source>
        <dbReference type="RefSeq" id="XP_007521956.1"/>
    </source>
</evidence>
<evidence type="ECO:0000256" key="3">
    <source>
        <dbReference type="ARBA" id="ARBA00004922"/>
    </source>
</evidence>
<comment type="similarity">
    <text evidence="5">Belongs to the glycosyltransferase 29 family.</text>
</comment>
<evidence type="ECO:0000256" key="30">
    <source>
        <dbReference type="ARBA" id="ARBA00047509"/>
    </source>
</evidence>
<dbReference type="PANTHER" id="PTHR46032:SF6">
    <property type="entry name" value="CMP-N-ACETYLNEURAMINATE-BETA-GALACTOSAMIDE-ALPHA-2,3-SIALYLTRANSFERASE 1"/>
    <property type="match status" value="1"/>
</dbReference>
<evidence type="ECO:0000256" key="34">
    <source>
        <dbReference type="PIRSR" id="PIRSR005557-1"/>
    </source>
</evidence>
<keyword evidence="15" id="KW-0325">Glycoprotein</keyword>
<evidence type="ECO:0000313" key="38">
    <source>
        <dbReference type="RefSeq" id="XP_060057238.1"/>
    </source>
</evidence>
<dbReference type="GO" id="GO:0047288">
    <property type="term" value="F:beta-D-galactosyl-(1-&gt;3)-N-acetyl-beta-D-galactosaminide alpha-2,3- sialyltransferase"/>
    <property type="evidence" value="ECO:0007669"/>
    <property type="project" value="UniProtKB-EC"/>
</dbReference>
<evidence type="ECO:0000256" key="27">
    <source>
        <dbReference type="ARBA" id="ARBA00042991"/>
    </source>
</evidence>
<accession>A0A1S2ZN62</accession>
<dbReference type="Gene3D" id="3.90.1480.20">
    <property type="entry name" value="Glycosyl transferase family 29"/>
    <property type="match status" value="1"/>
</dbReference>
<dbReference type="FunFam" id="3.90.1480.20:FF:000034">
    <property type="entry name" value="CMP-N-acetylneuraminate-beta-galactosamide-alpha-2,3-sialyltransferase 1"/>
    <property type="match status" value="1"/>
</dbReference>
<dbReference type="Proteomes" id="UP001652624">
    <property type="component" value="Chromosome 1"/>
</dbReference>
<feature type="binding site" evidence="34">
    <location>
        <position position="108"/>
    </location>
    <ligand>
        <name>substrate</name>
    </ligand>
</feature>
<name>A0A1S2ZN62_ERIEU</name>
<dbReference type="OrthoDB" id="10264956at2759"/>
<evidence type="ECO:0000256" key="35">
    <source>
        <dbReference type="PIRSR" id="PIRSR005557-2"/>
    </source>
</evidence>
<dbReference type="FunCoup" id="A0A1S2ZN62">
    <property type="interactions" value="189"/>
</dbReference>
<reference evidence="36 38" key="2">
    <citation type="submission" date="2025-05" db="UniProtKB">
        <authorList>
            <consortium name="RefSeq"/>
        </authorList>
    </citation>
    <scope>NUCLEOTIDE SEQUENCE [LARGE SCALE GENOMIC DNA]</scope>
</reference>
<evidence type="ECO:0000256" key="26">
    <source>
        <dbReference type="ARBA" id="ARBA00042990"/>
    </source>
</evidence>
<evidence type="ECO:0000256" key="24">
    <source>
        <dbReference type="ARBA" id="ARBA00042448"/>
    </source>
</evidence>
<evidence type="ECO:0000256" key="4">
    <source>
        <dbReference type="ARBA" id="ARBA00004934"/>
    </source>
</evidence>
<evidence type="ECO:0000256" key="12">
    <source>
        <dbReference type="ARBA" id="ARBA00023034"/>
    </source>
</evidence>
<dbReference type="InterPro" id="IPR012163">
    <property type="entry name" value="Sialyl_trans"/>
</dbReference>
<dbReference type="GO" id="GO:0005576">
    <property type="term" value="C:extracellular region"/>
    <property type="evidence" value="ECO:0007669"/>
    <property type="project" value="UniProtKB-SubCell"/>
</dbReference>
<feature type="binding site" evidence="34">
    <location>
        <position position="303"/>
    </location>
    <ligand>
        <name>substrate</name>
    </ligand>
</feature>
<feature type="binding site" evidence="34">
    <location>
        <position position="234"/>
    </location>
    <ligand>
        <name>substrate</name>
    </ligand>
</feature>
<proteinExistence type="inferred from homology"/>
<evidence type="ECO:0000256" key="19">
    <source>
        <dbReference type="ARBA" id="ARBA00039107"/>
    </source>
</evidence>
<evidence type="ECO:0000256" key="8">
    <source>
        <dbReference type="ARBA" id="ARBA00022679"/>
    </source>
</evidence>
<evidence type="ECO:0000256" key="11">
    <source>
        <dbReference type="ARBA" id="ARBA00022989"/>
    </source>
</evidence>
<keyword evidence="10" id="KW-0735">Signal-anchor</keyword>
<evidence type="ECO:0000256" key="2">
    <source>
        <dbReference type="ARBA" id="ARBA00004613"/>
    </source>
</evidence>
<comment type="subcellular location">
    <subcellularLocation>
        <location evidence="1">Golgi apparatus</location>
        <location evidence="1">Golgi stack membrane</location>
        <topology evidence="1">Single-pass type II membrane protein</topology>
    </subcellularLocation>
    <subcellularLocation>
        <location evidence="17">Golgi apparatus</location>
        <location evidence="17">trans-Golgi network membrane</location>
        <topology evidence="17">Single-pass type II membrane protein</topology>
    </subcellularLocation>
    <subcellularLocation>
        <location evidence="2">Secreted</location>
    </subcellularLocation>
</comment>
<evidence type="ECO:0000313" key="40">
    <source>
        <dbReference type="RefSeq" id="XP_060057250.1"/>
    </source>
</evidence>
<evidence type="ECO:0000256" key="9">
    <source>
        <dbReference type="ARBA" id="ARBA00022692"/>
    </source>
</evidence>
<evidence type="ECO:0000313" key="36">
    <source>
        <dbReference type="Proteomes" id="UP001652624"/>
    </source>
</evidence>
<dbReference type="CTD" id="6482"/>
<comment type="catalytic activity">
    <reaction evidence="28">
        <text>a ganglioside GA1 (d18:1(4E)) + CMP-N-acetyl-beta-neuraminate = a ganglioside GM1b (d18:1(4E)) + CMP + H(+)</text>
        <dbReference type="Rhea" id="RHEA:47560"/>
        <dbReference type="ChEBI" id="CHEBI:15378"/>
        <dbReference type="ChEBI" id="CHEBI:27938"/>
        <dbReference type="ChEBI" id="CHEBI:57812"/>
        <dbReference type="ChEBI" id="CHEBI:60377"/>
        <dbReference type="ChEBI" id="CHEBI:78568"/>
    </reaction>
    <physiologicalReaction direction="left-to-right" evidence="28">
        <dbReference type="Rhea" id="RHEA:47561"/>
    </physiologicalReaction>
</comment>
<evidence type="ECO:0000256" key="16">
    <source>
        <dbReference type="ARBA" id="ARBA00036292"/>
    </source>
</evidence>
<reference evidence="37" key="1">
    <citation type="submission" date="2025-04" db="UniProtKB">
        <authorList>
            <consortium name="RefSeq"/>
        </authorList>
    </citation>
    <scope>IDENTIFICATION</scope>
</reference>
<evidence type="ECO:0000256" key="23">
    <source>
        <dbReference type="ARBA" id="ARBA00042022"/>
    </source>
</evidence>
<organism evidence="36 37">
    <name type="scientific">Erinaceus europaeus</name>
    <name type="common">Western European hedgehog</name>
    <dbReference type="NCBI Taxonomy" id="9365"/>
    <lineage>
        <taxon>Eukaryota</taxon>
        <taxon>Metazoa</taxon>
        <taxon>Chordata</taxon>
        <taxon>Craniata</taxon>
        <taxon>Vertebrata</taxon>
        <taxon>Euteleostomi</taxon>
        <taxon>Mammalia</taxon>
        <taxon>Eutheria</taxon>
        <taxon>Laurasiatheria</taxon>
        <taxon>Eulipotyphla</taxon>
        <taxon>Erinaceidae</taxon>
        <taxon>Erinaceinae</taxon>
        <taxon>Erinaceus</taxon>
    </lineage>
</organism>
<keyword evidence="13" id="KW-0472">Membrane</keyword>
<evidence type="ECO:0000313" key="41">
    <source>
        <dbReference type="RefSeq" id="XP_060057256.1"/>
    </source>
</evidence>
<comment type="catalytic activity">
    <reaction evidence="30">
        <text>ganglioside GM1 (d18:1(4E)/18:0) + CMP-N-acetyl-beta-neuraminate = ganglioside GD1a (18:1(4E)/18:0) + CMP + H(+)</text>
        <dbReference type="Rhea" id="RHEA:48248"/>
        <dbReference type="ChEBI" id="CHEBI:15378"/>
        <dbReference type="ChEBI" id="CHEBI:57812"/>
        <dbReference type="ChEBI" id="CHEBI:60377"/>
        <dbReference type="ChEBI" id="CHEBI:73110"/>
        <dbReference type="ChEBI" id="CHEBI:90153"/>
    </reaction>
    <physiologicalReaction direction="left-to-right" evidence="30">
        <dbReference type="Rhea" id="RHEA:48249"/>
    </physiologicalReaction>
</comment>
<evidence type="ECO:0000313" key="42">
    <source>
        <dbReference type="RefSeq" id="XP_060057271.1"/>
    </source>
</evidence>
<feature type="disulfide bond" evidence="35">
    <location>
        <begin position="145"/>
        <end position="285"/>
    </location>
</feature>
<evidence type="ECO:0000256" key="13">
    <source>
        <dbReference type="ARBA" id="ARBA00023136"/>
    </source>
</evidence>
<evidence type="ECO:0000256" key="22">
    <source>
        <dbReference type="ARBA" id="ARBA00041997"/>
    </source>
</evidence>
<protein>
    <recommendedName>
        <fullName evidence="20">CMP-N-acetylneuraminate-beta-galactosamide-alpha-2,3-sialyltransferase 1</fullName>
        <ecNumber evidence="18">2.4.3.2</ecNumber>
        <ecNumber evidence="19">2.4.3.4</ecNumber>
    </recommendedName>
    <alternativeName>
        <fullName evidence="27">Gal-NAc6S</fullName>
    </alternativeName>
    <alternativeName>
        <fullName evidence="24">Gal-beta-1,3-GalNAc-alpha-2,3-sialyltransferase</fullName>
    </alternativeName>
    <alternativeName>
        <fullName evidence="26">Monosialoganglioside sialyltransferase</fullName>
    </alternativeName>
    <alternativeName>
        <fullName evidence="22">ST3Gal I</fullName>
    </alternativeName>
    <alternativeName>
        <fullName evidence="23">ST3GalA.1</fullName>
    </alternativeName>
    <alternativeName>
        <fullName evidence="21">ST3O</fullName>
    </alternativeName>
    <alternativeName>
        <fullName evidence="25">Sialyltransferase 4A</fullName>
    </alternativeName>
</protein>
<feature type="binding site" evidence="34">
    <location>
        <position position="294"/>
    </location>
    <ligand>
        <name>substrate</name>
    </ligand>
</feature>
<dbReference type="RefSeq" id="XP_060057250.1">
    <property type="nucleotide sequence ID" value="XM_060201267.1"/>
</dbReference>
<feature type="binding site" evidence="34">
    <location>
        <position position="270"/>
    </location>
    <ligand>
        <name>substrate</name>
    </ligand>
</feature>
<keyword evidence="6" id="KW-0964">Secreted</keyword>
<dbReference type="RefSeq" id="XP_007521956.1">
    <property type="nucleotide sequence ID" value="XM_007521894.2"/>
</dbReference>
<keyword evidence="14" id="KW-1015">Disulfide bond</keyword>
<dbReference type="Pfam" id="PF00777">
    <property type="entry name" value="Glyco_transf_29"/>
    <property type="match status" value="1"/>
</dbReference>
<keyword evidence="7" id="KW-0328">Glycosyltransferase</keyword>
<comment type="catalytic activity">
    <reaction evidence="33">
        <text>a ganglioside GD1b + CMP-N-acetyl-beta-neuraminate = a ganglioside GT1b + CMP + H(+)</text>
        <dbReference type="Rhea" id="RHEA:48240"/>
        <dbReference type="ChEBI" id="CHEBI:15378"/>
        <dbReference type="ChEBI" id="CHEBI:57812"/>
        <dbReference type="ChEBI" id="CHEBI:60377"/>
        <dbReference type="ChEBI" id="CHEBI:82939"/>
        <dbReference type="ChEBI" id="CHEBI:82940"/>
    </reaction>
    <physiologicalReaction direction="left-to-right" evidence="33">
        <dbReference type="Rhea" id="RHEA:48241"/>
    </physiologicalReaction>
</comment>